<protein>
    <submittedName>
        <fullName evidence="2">Uncharacterized protein</fullName>
    </submittedName>
</protein>
<keyword evidence="3" id="KW-1185">Reference proteome</keyword>
<name>A0A5N3UWU7_MUNRE</name>
<organism evidence="2 3">
    <name type="scientific">Muntiacus reevesi</name>
    <name type="common">Reeves' muntjac</name>
    <name type="synonym">Cervus reevesi</name>
    <dbReference type="NCBI Taxonomy" id="9886"/>
    <lineage>
        <taxon>Eukaryota</taxon>
        <taxon>Metazoa</taxon>
        <taxon>Chordata</taxon>
        <taxon>Craniata</taxon>
        <taxon>Vertebrata</taxon>
        <taxon>Euteleostomi</taxon>
        <taxon>Mammalia</taxon>
        <taxon>Eutheria</taxon>
        <taxon>Laurasiatheria</taxon>
        <taxon>Artiodactyla</taxon>
        <taxon>Ruminantia</taxon>
        <taxon>Pecora</taxon>
        <taxon>Cervidae</taxon>
        <taxon>Muntiacinae</taxon>
        <taxon>Muntiacus</taxon>
    </lineage>
</organism>
<feature type="region of interest" description="Disordered" evidence="1">
    <location>
        <begin position="1"/>
        <end position="25"/>
    </location>
</feature>
<dbReference type="Proteomes" id="UP000326062">
    <property type="component" value="Unassembled WGS sequence"/>
</dbReference>
<comment type="caution">
    <text evidence="2">The sequence shown here is derived from an EMBL/GenBank/DDBJ whole genome shotgun (WGS) entry which is preliminary data.</text>
</comment>
<accession>A0A5N3UWU7</accession>
<sequence>MVHISSEIQGVYPKDESVGSETPIRPPSCDYTFTRDSVLRYMTQDDAFQALYAESVIKRPRYTFSVFKPDELKYFLSLTFHQKQECDKIFKDLLH</sequence>
<dbReference type="AlphaFoldDB" id="A0A5N3UWU7"/>
<evidence type="ECO:0000313" key="2">
    <source>
        <dbReference type="EMBL" id="KAB0340955.1"/>
    </source>
</evidence>
<dbReference type="EMBL" id="VCEB01003605">
    <property type="protein sequence ID" value="KAB0340955.1"/>
    <property type="molecule type" value="Genomic_DNA"/>
</dbReference>
<proteinExistence type="predicted"/>
<evidence type="ECO:0000256" key="1">
    <source>
        <dbReference type="SAM" id="MobiDB-lite"/>
    </source>
</evidence>
<reference evidence="2 3" key="1">
    <citation type="submission" date="2019-06" db="EMBL/GenBank/DDBJ databases">
        <title>Discovery of a novel chromosome fission-fusion reversal in muntjac.</title>
        <authorList>
            <person name="Mudd A.B."/>
            <person name="Bredeson J.V."/>
            <person name="Baum R."/>
            <person name="Hockemeyer D."/>
            <person name="Rokhsar D.S."/>
        </authorList>
    </citation>
    <scope>NUCLEOTIDE SEQUENCE [LARGE SCALE GENOMIC DNA]</scope>
    <source>
        <strain evidence="2">UCam_UCB_Mr</strain>
        <tissue evidence="2">Fibroblast cell line</tissue>
    </source>
</reference>
<evidence type="ECO:0000313" key="3">
    <source>
        <dbReference type="Proteomes" id="UP000326062"/>
    </source>
</evidence>
<gene>
    <name evidence="2" type="ORF">FD755_024575</name>
</gene>